<comment type="similarity">
    <text evidence="1 8">Belongs to the copper/topaquinone oxidase family.</text>
</comment>
<feature type="active site" description="Schiff-base intermediate with substrate; via topaquinone" evidence="6">
    <location>
        <position position="397"/>
    </location>
</feature>
<dbReference type="AlphaFoldDB" id="A0A8S3ZIW4"/>
<evidence type="ECO:0000256" key="6">
    <source>
        <dbReference type="PIRSR" id="PIRSR600269-50"/>
    </source>
</evidence>
<name>A0A8S3ZIW4_9EUPU</name>
<proteinExistence type="inferred from homology"/>
<comment type="caution">
    <text evidence="11">The sequence shown here is derived from an EMBL/GenBank/DDBJ whole genome shotgun (WGS) entry which is preliminary data.</text>
</comment>
<dbReference type="PRINTS" id="PR00766">
    <property type="entry name" value="CUDAOXIDASE"/>
</dbReference>
<protein>
    <recommendedName>
        <fullName evidence="8">Amine oxidase</fullName>
        <ecNumber evidence="8">1.4.3.-</ecNumber>
    </recommendedName>
</protein>
<dbReference type="EC" id="1.4.3.-" evidence="8"/>
<dbReference type="PANTHER" id="PTHR10638">
    <property type="entry name" value="COPPER AMINE OXIDASE"/>
    <property type="match status" value="1"/>
</dbReference>
<dbReference type="InterPro" id="IPR015800">
    <property type="entry name" value="Cu_amine_oxidase_N2"/>
</dbReference>
<dbReference type="Gene3D" id="2.70.98.20">
    <property type="entry name" value="Copper amine oxidase, catalytic domain"/>
    <property type="match status" value="1"/>
</dbReference>
<dbReference type="GO" id="GO:0005886">
    <property type="term" value="C:plasma membrane"/>
    <property type="evidence" value="ECO:0007669"/>
    <property type="project" value="TreeGrafter"/>
</dbReference>
<gene>
    <name evidence="11" type="ORF">CUNI_LOCUS12389</name>
</gene>
<dbReference type="PROSITE" id="PS01165">
    <property type="entry name" value="COPPER_AMINE_OXID_2"/>
    <property type="match status" value="1"/>
</dbReference>
<dbReference type="GO" id="GO:0048038">
    <property type="term" value="F:quinone binding"/>
    <property type="evidence" value="ECO:0007669"/>
    <property type="project" value="InterPro"/>
</dbReference>
<dbReference type="SUPFAM" id="SSF54416">
    <property type="entry name" value="Amine oxidase N-terminal region"/>
    <property type="match status" value="2"/>
</dbReference>
<dbReference type="OrthoDB" id="5379943at2759"/>
<dbReference type="Proteomes" id="UP000678393">
    <property type="component" value="Unassembled WGS sequence"/>
</dbReference>
<feature type="domain" description="Copper amine oxidase N2-terminal" evidence="10">
    <location>
        <begin position="10"/>
        <end position="67"/>
    </location>
</feature>
<dbReference type="InterPro" id="IPR016182">
    <property type="entry name" value="Cu_amine_oxidase_N-reg"/>
</dbReference>
<dbReference type="SUPFAM" id="SSF49998">
    <property type="entry name" value="Amine oxidase catalytic domain"/>
    <property type="match status" value="1"/>
</dbReference>
<keyword evidence="3 6" id="KW-0801">TPQ</keyword>
<feature type="non-terminal residue" evidence="11">
    <location>
        <position position="1"/>
    </location>
</feature>
<evidence type="ECO:0000313" key="11">
    <source>
        <dbReference type="EMBL" id="CAG5126831.1"/>
    </source>
</evidence>
<evidence type="ECO:0000259" key="10">
    <source>
        <dbReference type="Pfam" id="PF02727"/>
    </source>
</evidence>
<dbReference type="Pfam" id="PF01179">
    <property type="entry name" value="Cu_amine_oxid"/>
    <property type="match status" value="1"/>
</dbReference>
<keyword evidence="12" id="KW-1185">Reference proteome</keyword>
<feature type="modified residue" description="2',4',5'-topaquinone" evidence="7">
    <location>
        <position position="397"/>
    </location>
</feature>
<feature type="active site" description="Proton acceptor" evidence="6">
    <location>
        <position position="309"/>
    </location>
</feature>
<keyword evidence="4 8" id="KW-0560">Oxidoreductase</keyword>
<dbReference type="GO" id="GO:0008131">
    <property type="term" value="F:primary methylamine oxidase activity"/>
    <property type="evidence" value="ECO:0007669"/>
    <property type="project" value="InterPro"/>
</dbReference>
<evidence type="ECO:0000256" key="8">
    <source>
        <dbReference type="RuleBase" id="RU000672"/>
    </source>
</evidence>
<evidence type="ECO:0000256" key="7">
    <source>
        <dbReference type="PIRSR" id="PIRSR600269-51"/>
    </source>
</evidence>
<evidence type="ECO:0000313" key="12">
    <source>
        <dbReference type="Proteomes" id="UP000678393"/>
    </source>
</evidence>
<dbReference type="InterPro" id="IPR000269">
    <property type="entry name" value="Cu_amine_oxidase"/>
</dbReference>
<keyword evidence="5 8" id="KW-0186">Copper</keyword>
<evidence type="ECO:0000256" key="5">
    <source>
        <dbReference type="ARBA" id="ARBA00023008"/>
    </source>
</evidence>
<dbReference type="InterPro" id="IPR049947">
    <property type="entry name" value="Cu_Am_Ox_Cu-bd"/>
</dbReference>
<reference evidence="11" key="1">
    <citation type="submission" date="2021-04" db="EMBL/GenBank/DDBJ databases">
        <authorList>
            <consortium name="Molecular Ecology Group"/>
        </authorList>
    </citation>
    <scope>NUCLEOTIDE SEQUENCE</scope>
</reference>
<dbReference type="GO" id="GO:0009308">
    <property type="term" value="P:amine metabolic process"/>
    <property type="evidence" value="ECO:0007669"/>
    <property type="project" value="UniProtKB-UniRule"/>
</dbReference>
<evidence type="ECO:0000259" key="9">
    <source>
        <dbReference type="Pfam" id="PF01179"/>
    </source>
</evidence>
<evidence type="ECO:0000256" key="2">
    <source>
        <dbReference type="ARBA" id="ARBA00022723"/>
    </source>
</evidence>
<accession>A0A8S3ZIW4</accession>
<dbReference type="InterPro" id="IPR036460">
    <property type="entry name" value="Cu_amine_oxidase_C_sf"/>
</dbReference>
<comment type="cofactor">
    <cofactor evidence="8">
        <name>Cu cation</name>
        <dbReference type="ChEBI" id="CHEBI:23378"/>
    </cofactor>
    <text evidence="8">Contains 1 topaquinone per subunit.</text>
</comment>
<dbReference type="Pfam" id="PF02727">
    <property type="entry name" value="Cu_amine_oxidN2"/>
    <property type="match status" value="1"/>
</dbReference>
<evidence type="ECO:0000256" key="4">
    <source>
        <dbReference type="ARBA" id="ARBA00023002"/>
    </source>
</evidence>
<dbReference type="InterPro" id="IPR015798">
    <property type="entry name" value="Cu_amine_oxidase_C"/>
</dbReference>
<organism evidence="11 12">
    <name type="scientific">Candidula unifasciata</name>
    <dbReference type="NCBI Taxonomy" id="100452"/>
    <lineage>
        <taxon>Eukaryota</taxon>
        <taxon>Metazoa</taxon>
        <taxon>Spiralia</taxon>
        <taxon>Lophotrochozoa</taxon>
        <taxon>Mollusca</taxon>
        <taxon>Gastropoda</taxon>
        <taxon>Heterobranchia</taxon>
        <taxon>Euthyneura</taxon>
        <taxon>Panpulmonata</taxon>
        <taxon>Eupulmonata</taxon>
        <taxon>Stylommatophora</taxon>
        <taxon>Helicina</taxon>
        <taxon>Helicoidea</taxon>
        <taxon>Geomitridae</taxon>
        <taxon>Candidula</taxon>
    </lineage>
</organism>
<keyword evidence="2 8" id="KW-0479">Metal-binding</keyword>
<dbReference type="EMBL" id="CAJHNH020002470">
    <property type="protein sequence ID" value="CAG5126831.1"/>
    <property type="molecule type" value="Genomic_DNA"/>
</dbReference>
<sequence>IRPAQVKEAGHVNFIELHVPNKTDAINFLDGKGSKPAREARVIIERPDLSEPVVEELVVGPLPDPRYHYLNPRRDRPKIPYRFHPSYGIHAAYTDLFHELTHELNDIILESYGTSFLNCTQDCLILLPQRTSSAYSDTTLIVLTAYYRAEFTTINSAGLIFVMKETVKDSQQFKLHMMMYEGRVFTSIGDFIKQYRANSIPKVRMTFPRPGAGETSQTGTMNIRGTMFPEEPQTGPRQFDPHGKRYRLTGQHVQYLQWSFYFRMSAISGPQVWDLRWAGQRIAYEISLQEVAVLYAGANPKMFYSHLSDSAFGLGNKASGLVPGVDCPEHATFLPQTIYKMEQNGPKILPNAFCLFEHNTGVPLRRHKSSDRDNGRNYGGLVDRVLILRTIIVEYNYDYIFDLIFHQNGATEIKTYATGYILAQKFHSGETPFGFRIHENIVGSIHHHLLNYKIDLDIQGQSNRYATLNFLTDERPWPWYKNGEQSFHQISFQHQVKRSEQEAVLRYNFSTPKYHIVYNEKERNKFGNHRAYRIATTGFTKQILPDDSPVLNSRRWSQYQMSVSRRKDKEESSSSIFSMFDGENPVVDIDRYLQDNEDIIDQDLVLWVTVGFHHLPHTEDIPNTPTPGTSATIYLLPYNYFPECPSVGSRDAVRLDLRKSKIVVQDYGISDKFRCSPSAFNYSDLSTQKSDLFP</sequence>
<evidence type="ECO:0000256" key="1">
    <source>
        <dbReference type="ARBA" id="ARBA00007983"/>
    </source>
</evidence>
<dbReference type="Gene3D" id="3.10.450.40">
    <property type="match status" value="2"/>
</dbReference>
<evidence type="ECO:0000256" key="3">
    <source>
        <dbReference type="ARBA" id="ARBA00022772"/>
    </source>
</evidence>
<feature type="domain" description="Copper amine oxidase catalytic" evidence="9">
    <location>
        <begin position="237"/>
        <end position="646"/>
    </location>
</feature>
<dbReference type="PANTHER" id="PTHR10638:SF20">
    <property type="entry name" value="AMINE OXIDASE"/>
    <property type="match status" value="1"/>
</dbReference>
<dbReference type="GO" id="GO:0005507">
    <property type="term" value="F:copper ion binding"/>
    <property type="evidence" value="ECO:0007669"/>
    <property type="project" value="InterPro"/>
</dbReference>
<comment type="PTM">
    <text evidence="7 8">Topaquinone (TPQ) is generated by copper-dependent autoxidation of a specific tyrosyl residue.</text>
</comment>